<organism evidence="1 2">
    <name type="scientific">Catharanthus roseus</name>
    <name type="common">Madagascar periwinkle</name>
    <name type="synonym">Vinca rosea</name>
    <dbReference type="NCBI Taxonomy" id="4058"/>
    <lineage>
        <taxon>Eukaryota</taxon>
        <taxon>Viridiplantae</taxon>
        <taxon>Streptophyta</taxon>
        <taxon>Embryophyta</taxon>
        <taxon>Tracheophyta</taxon>
        <taxon>Spermatophyta</taxon>
        <taxon>Magnoliopsida</taxon>
        <taxon>eudicotyledons</taxon>
        <taxon>Gunneridae</taxon>
        <taxon>Pentapetalae</taxon>
        <taxon>asterids</taxon>
        <taxon>lamiids</taxon>
        <taxon>Gentianales</taxon>
        <taxon>Apocynaceae</taxon>
        <taxon>Rauvolfioideae</taxon>
        <taxon>Vinceae</taxon>
        <taxon>Catharanthinae</taxon>
        <taxon>Catharanthus</taxon>
    </lineage>
</organism>
<proteinExistence type="predicted"/>
<gene>
    <name evidence="1" type="ORF">M9H77_11236</name>
</gene>
<accession>A0ACC0BE58</accession>
<evidence type="ECO:0000313" key="1">
    <source>
        <dbReference type="EMBL" id="KAI5670872.1"/>
    </source>
</evidence>
<dbReference type="EMBL" id="CM044703">
    <property type="protein sequence ID" value="KAI5670872.1"/>
    <property type="molecule type" value="Genomic_DNA"/>
</dbReference>
<evidence type="ECO:0000313" key="2">
    <source>
        <dbReference type="Proteomes" id="UP001060085"/>
    </source>
</evidence>
<sequence length="112" mass="12806">MSQYLLNITLSSKIQYIGLNPKDRDYTSLFKKRFPPKPPLPISSSCSPNFVWLFPTLIKAPSPKHQSAQQQNLILRIQEYNLTIPLPTSDHRLIKSKTSQPRNRASTVSVKD</sequence>
<comment type="caution">
    <text evidence="1">The sequence shown here is derived from an EMBL/GenBank/DDBJ whole genome shotgun (WGS) entry which is preliminary data.</text>
</comment>
<reference evidence="2" key="1">
    <citation type="journal article" date="2023" name="Nat. Plants">
        <title>Single-cell RNA sequencing provides a high-resolution roadmap for understanding the multicellular compartmentation of specialized metabolism.</title>
        <authorList>
            <person name="Sun S."/>
            <person name="Shen X."/>
            <person name="Li Y."/>
            <person name="Li Y."/>
            <person name="Wang S."/>
            <person name="Li R."/>
            <person name="Zhang H."/>
            <person name="Shen G."/>
            <person name="Guo B."/>
            <person name="Wei J."/>
            <person name="Xu J."/>
            <person name="St-Pierre B."/>
            <person name="Chen S."/>
            <person name="Sun C."/>
        </authorList>
    </citation>
    <scope>NUCLEOTIDE SEQUENCE [LARGE SCALE GENOMIC DNA]</scope>
</reference>
<dbReference type="Proteomes" id="UP001060085">
    <property type="component" value="Linkage Group LG03"/>
</dbReference>
<name>A0ACC0BE58_CATRO</name>
<keyword evidence="2" id="KW-1185">Reference proteome</keyword>
<protein>
    <submittedName>
        <fullName evidence="1">Uncharacterized protein</fullName>
    </submittedName>
</protein>